<keyword evidence="12" id="KW-0645">Protease</keyword>
<dbReference type="PANTHER" id="PTHR21581:SF33">
    <property type="entry name" value="D-ALANYL-D-ALANINE CARBOXYPEPTIDASE DACB"/>
    <property type="match status" value="1"/>
</dbReference>
<dbReference type="InterPro" id="IPR018044">
    <property type="entry name" value="Peptidase_S11"/>
</dbReference>
<keyword evidence="12" id="KW-0121">Carboxypeptidase</keyword>
<evidence type="ECO:0000256" key="6">
    <source>
        <dbReference type="ARBA" id="ARBA00023316"/>
    </source>
</evidence>
<keyword evidence="2 10" id="KW-0732">Signal</keyword>
<evidence type="ECO:0000256" key="8">
    <source>
        <dbReference type="PIRSR" id="PIRSR618044-2"/>
    </source>
</evidence>
<keyword evidence="3" id="KW-0378">Hydrolase</keyword>
<evidence type="ECO:0000256" key="5">
    <source>
        <dbReference type="ARBA" id="ARBA00022984"/>
    </source>
</evidence>
<keyword evidence="5" id="KW-0573">Peptidoglycan synthesis</keyword>
<feature type="domain" description="Peptidase S11 D-alanyl-D-alanine carboxypeptidase A N-terminal" evidence="11">
    <location>
        <begin position="39"/>
        <end position="279"/>
    </location>
</feature>
<evidence type="ECO:0000256" key="4">
    <source>
        <dbReference type="ARBA" id="ARBA00022960"/>
    </source>
</evidence>
<dbReference type="InterPro" id="IPR001967">
    <property type="entry name" value="Peptidase_S11_N"/>
</dbReference>
<feature type="signal peptide" evidence="10">
    <location>
        <begin position="1"/>
        <end position="36"/>
    </location>
</feature>
<dbReference type="GO" id="GO:0006508">
    <property type="term" value="P:proteolysis"/>
    <property type="evidence" value="ECO:0007669"/>
    <property type="project" value="InterPro"/>
</dbReference>
<name>A0A423V466_STRGL</name>
<keyword evidence="6" id="KW-0961">Cell wall biogenesis/degradation</keyword>
<organism evidence="12 13">
    <name type="scientific">Streptomyces globisporus</name>
    <dbReference type="NCBI Taxonomy" id="1908"/>
    <lineage>
        <taxon>Bacteria</taxon>
        <taxon>Bacillati</taxon>
        <taxon>Actinomycetota</taxon>
        <taxon>Actinomycetes</taxon>
        <taxon>Kitasatosporales</taxon>
        <taxon>Streptomycetaceae</taxon>
        <taxon>Streptomyces</taxon>
    </lineage>
</organism>
<protein>
    <submittedName>
        <fullName evidence="12">D-alanyl-D-alanine carboxypeptidase</fullName>
    </submittedName>
</protein>
<dbReference type="Proteomes" id="UP000285596">
    <property type="component" value="Unassembled WGS sequence"/>
</dbReference>
<feature type="active site" description="Proton acceptor" evidence="7">
    <location>
        <position position="76"/>
    </location>
</feature>
<feature type="binding site" evidence="8">
    <location>
        <position position="250"/>
    </location>
    <ligand>
        <name>substrate</name>
    </ligand>
</feature>
<feature type="active site" description="Acyl-ester intermediate" evidence="7">
    <location>
        <position position="73"/>
    </location>
</feature>
<dbReference type="Pfam" id="PF00768">
    <property type="entry name" value="Peptidase_S11"/>
    <property type="match status" value="1"/>
</dbReference>
<dbReference type="InterPro" id="IPR012338">
    <property type="entry name" value="Beta-lactam/transpept-like"/>
</dbReference>
<sequence>MKIGIKRINRVTVTATVTLTAGAVLAGSALASTAHAATPPTPKIVAKGGFLMNDGTGKTLFTKSADTRRATGSTTKIMTALVVLSQKNVNLKSKVTIQKAYSDYIVSKNASSARLIVGDKVTVGQLLYGLMLPSGCDAAYALADRFGSGKTRAARVKSFIGKMNSTAKSLKLKNTRFDSFDGIGSGNNYSTPRDLTKIAGKAMKISTFRSIVKTRSTKQKVTTKSGGYRYMSWSNTNKLLGSYSGATGVKTGSGPTAKYCLVFAATRKGKTVIGTVLTSSSEANRTADAKKLMDYGFKK</sequence>
<comment type="similarity">
    <text evidence="1 9">Belongs to the peptidase S11 family.</text>
</comment>
<evidence type="ECO:0000256" key="1">
    <source>
        <dbReference type="ARBA" id="ARBA00007164"/>
    </source>
</evidence>
<dbReference type="GO" id="GO:0008360">
    <property type="term" value="P:regulation of cell shape"/>
    <property type="evidence" value="ECO:0007669"/>
    <property type="project" value="UniProtKB-KW"/>
</dbReference>
<dbReference type="GO" id="GO:0071555">
    <property type="term" value="P:cell wall organization"/>
    <property type="evidence" value="ECO:0007669"/>
    <property type="project" value="UniProtKB-KW"/>
</dbReference>
<evidence type="ECO:0000256" key="7">
    <source>
        <dbReference type="PIRSR" id="PIRSR618044-1"/>
    </source>
</evidence>
<dbReference type="SUPFAM" id="SSF56601">
    <property type="entry name" value="beta-lactamase/transpeptidase-like"/>
    <property type="match status" value="1"/>
</dbReference>
<evidence type="ECO:0000256" key="2">
    <source>
        <dbReference type="ARBA" id="ARBA00022729"/>
    </source>
</evidence>
<gene>
    <name evidence="12" type="ORF">D3105_06070</name>
</gene>
<dbReference type="AlphaFoldDB" id="A0A423V466"/>
<evidence type="ECO:0000313" key="13">
    <source>
        <dbReference type="Proteomes" id="UP000285596"/>
    </source>
</evidence>
<dbReference type="GO" id="GO:0009252">
    <property type="term" value="P:peptidoglycan biosynthetic process"/>
    <property type="evidence" value="ECO:0007669"/>
    <property type="project" value="UniProtKB-KW"/>
</dbReference>
<keyword evidence="4" id="KW-0133">Cell shape</keyword>
<evidence type="ECO:0000313" key="12">
    <source>
        <dbReference type="EMBL" id="ROV69413.1"/>
    </source>
</evidence>
<comment type="caution">
    <text evidence="12">The sequence shown here is derived from an EMBL/GenBank/DDBJ whole genome shotgun (WGS) entry which is preliminary data.</text>
</comment>
<dbReference type="Gene3D" id="3.40.710.10">
    <property type="entry name" value="DD-peptidase/beta-lactamase superfamily"/>
    <property type="match status" value="1"/>
</dbReference>
<evidence type="ECO:0000256" key="10">
    <source>
        <dbReference type="SAM" id="SignalP"/>
    </source>
</evidence>
<accession>A0A423V466</accession>
<dbReference type="RefSeq" id="WP_118900703.1">
    <property type="nucleotide sequence ID" value="NZ_QWFA01000022.1"/>
</dbReference>
<evidence type="ECO:0000259" key="11">
    <source>
        <dbReference type="Pfam" id="PF00768"/>
    </source>
</evidence>
<proteinExistence type="inferred from homology"/>
<feature type="chain" id="PRO_5019294574" evidence="10">
    <location>
        <begin position="37"/>
        <end position="299"/>
    </location>
</feature>
<evidence type="ECO:0000256" key="9">
    <source>
        <dbReference type="RuleBase" id="RU004016"/>
    </source>
</evidence>
<dbReference type="PANTHER" id="PTHR21581">
    <property type="entry name" value="D-ALANYL-D-ALANINE CARBOXYPEPTIDASE"/>
    <property type="match status" value="1"/>
</dbReference>
<feature type="active site" evidence="7">
    <location>
        <position position="134"/>
    </location>
</feature>
<reference evidence="12 13" key="1">
    <citation type="submission" date="2018-08" db="EMBL/GenBank/DDBJ databases">
        <title>Streptomyces globisporus 1912-4Crt, whole genome shotgun sequence.</title>
        <authorList>
            <person name="Matselyukh B."/>
        </authorList>
    </citation>
    <scope>NUCLEOTIDE SEQUENCE [LARGE SCALE GENOMIC DNA]</scope>
    <source>
        <strain evidence="12 13">1912-4Crt</strain>
    </source>
</reference>
<evidence type="ECO:0000256" key="3">
    <source>
        <dbReference type="ARBA" id="ARBA00022801"/>
    </source>
</evidence>
<dbReference type="PRINTS" id="PR00725">
    <property type="entry name" value="DADACBPTASE1"/>
</dbReference>
<dbReference type="GO" id="GO:0009002">
    <property type="term" value="F:serine-type D-Ala-D-Ala carboxypeptidase activity"/>
    <property type="evidence" value="ECO:0007669"/>
    <property type="project" value="InterPro"/>
</dbReference>
<dbReference type="EMBL" id="QWFA01000022">
    <property type="protein sequence ID" value="ROV69413.1"/>
    <property type="molecule type" value="Genomic_DNA"/>
</dbReference>